<dbReference type="GO" id="GO:0097367">
    <property type="term" value="F:carbohydrate derivative binding"/>
    <property type="evidence" value="ECO:0007669"/>
    <property type="project" value="InterPro"/>
</dbReference>
<dbReference type="Pfam" id="PF01380">
    <property type="entry name" value="SIS"/>
    <property type="match status" value="1"/>
</dbReference>
<dbReference type="InterPro" id="IPR046348">
    <property type="entry name" value="SIS_dom_sf"/>
</dbReference>
<dbReference type="InterPro" id="IPR000281">
    <property type="entry name" value="HTH_RpiR"/>
</dbReference>
<dbReference type="InterPro" id="IPR036388">
    <property type="entry name" value="WH-like_DNA-bd_sf"/>
</dbReference>
<dbReference type="GO" id="GO:0003700">
    <property type="term" value="F:DNA-binding transcription factor activity"/>
    <property type="evidence" value="ECO:0007669"/>
    <property type="project" value="InterPro"/>
</dbReference>
<dbReference type="RefSeq" id="WP_154825626.1">
    <property type="nucleotide sequence ID" value="NZ_JACRTL010000004.1"/>
</dbReference>
<evidence type="ECO:0000256" key="1">
    <source>
        <dbReference type="ARBA" id="ARBA00023015"/>
    </source>
</evidence>
<evidence type="ECO:0000256" key="3">
    <source>
        <dbReference type="ARBA" id="ARBA00023163"/>
    </source>
</evidence>
<dbReference type="SUPFAM" id="SSF53697">
    <property type="entry name" value="SIS domain"/>
    <property type="match status" value="1"/>
</dbReference>
<dbReference type="PROSITE" id="PS51071">
    <property type="entry name" value="HTH_RPIR"/>
    <property type="match status" value="1"/>
</dbReference>
<sequence>MKNDILYDIAQKMDEMSKGQKRIASYILDHYDKAAFMTASKLGAIVGVSESTVVRFAFELGYDGYPKLQKQLQEMIRNRLTAVQRIEVASEQLGSEEILDKVLNLDIEKIRRTLEETSREDFNSAVQSIVKARTIYIIGSRSAATLASFISFYFNLIFEDVKLVQTTSASEMFEQILRINEEDIIIGISFPRYSKKTMKALNYAHTKRAKVIAITDSASSPLVKEADYFLQARSEMASFVDSLVAPLSLINALIMAVGLQKREELKQTFDHLEQIWDEYDVYEKVENQNEKS</sequence>
<dbReference type="Proteomes" id="UP000632659">
    <property type="component" value="Unassembled WGS sequence"/>
</dbReference>
<dbReference type="Pfam" id="PF01418">
    <property type="entry name" value="HTH_6"/>
    <property type="match status" value="1"/>
</dbReference>
<reference evidence="6" key="1">
    <citation type="submission" date="2020-08" db="EMBL/GenBank/DDBJ databases">
        <title>Genome public.</title>
        <authorList>
            <person name="Liu C."/>
            <person name="Sun Q."/>
        </authorList>
    </citation>
    <scope>NUCLEOTIDE SEQUENCE</scope>
    <source>
        <strain evidence="6">NSJ-15</strain>
    </source>
</reference>
<protein>
    <submittedName>
        <fullName evidence="6">MurR/RpiR family transcriptional regulator</fullName>
    </submittedName>
</protein>
<dbReference type="InterPro" id="IPR001347">
    <property type="entry name" value="SIS_dom"/>
</dbReference>
<feature type="domain" description="HTH rpiR-type" evidence="4">
    <location>
        <begin position="3"/>
        <end position="79"/>
    </location>
</feature>
<evidence type="ECO:0000313" key="6">
    <source>
        <dbReference type="EMBL" id="MBC8611171.1"/>
    </source>
</evidence>
<dbReference type="EMBL" id="JACRTL010000004">
    <property type="protein sequence ID" value="MBC8611171.1"/>
    <property type="molecule type" value="Genomic_DNA"/>
</dbReference>
<name>A0A8J6TRQ1_9FIRM</name>
<dbReference type="CDD" id="cd05013">
    <property type="entry name" value="SIS_RpiR"/>
    <property type="match status" value="1"/>
</dbReference>
<keyword evidence="1" id="KW-0805">Transcription regulation</keyword>
<evidence type="ECO:0000259" key="5">
    <source>
        <dbReference type="PROSITE" id="PS51464"/>
    </source>
</evidence>
<keyword evidence="3" id="KW-0804">Transcription</keyword>
<gene>
    <name evidence="6" type="ORF">H8702_08595</name>
</gene>
<dbReference type="InterPro" id="IPR047640">
    <property type="entry name" value="RpiR-like"/>
</dbReference>
<keyword evidence="7" id="KW-1185">Reference proteome</keyword>
<evidence type="ECO:0000259" key="4">
    <source>
        <dbReference type="PROSITE" id="PS51071"/>
    </source>
</evidence>
<accession>A0A8J6TRQ1</accession>
<keyword evidence="2" id="KW-0238">DNA-binding</keyword>
<dbReference type="Gene3D" id="1.10.10.10">
    <property type="entry name" value="Winged helix-like DNA-binding domain superfamily/Winged helix DNA-binding domain"/>
    <property type="match status" value="1"/>
</dbReference>
<dbReference type="AlphaFoldDB" id="A0A8J6TRQ1"/>
<evidence type="ECO:0000256" key="2">
    <source>
        <dbReference type="ARBA" id="ARBA00023125"/>
    </source>
</evidence>
<dbReference type="PROSITE" id="PS51464">
    <property type="entry name" value="SIS"/>
    <property type="match status" value="1"/>
</dbReference>
<dbReference type="GO" id="GO:0003677">
    <property type="term" value="F:DNA binding"/>
    <property type="evidence" value="ECO:0007669"/>
    <property type="project" value="UniProtKB-KW"/>
</dbReference>
<dbReference type="SUPFAM" id="SSF46689">
    <property type="entry name" value="Homeodomain-like"/>
    <property type="match status" value="1"/>
</dbReference>
<dbReference type="InterPro" id="IPR009057">
    <property type="entry name" value="Homeodomain-like_sf"/>
</dbReference>
<dbReference type="PANTHER" id="PTHR30514">
    <property type="entry name" value="GLUCOKINASE"/>
    <property type="match status" value="1"/>
</dbReference>
<dbReference type="InterPro" id="IPR035472">
    <property type="entry name" value="RpiR-like_SIS"/>
</dbReference>
<comment type="caution">
    <text evidence="6">The sequence shown here is derived from an EMBL/GenBank/DDBJ whole genome shotgun (WGS) entry which is preliminary data.</text>
</comment>
<dbReference type="PANTHER" id="PTHR30514:SF18">
    <property type="entry name" value="RPIR-FAMILY TRANSCRIPTIONAL REGULATOR"/>
    <property type="match status" value="1"/>
</dbReference>
<evidence type="ECO:0000313" key="7">
    <source>
        <dbReference type="Proteomes" id="UP000632659"/>
    </source>
</evidence>
<organism evidence="6 7">
    <name type="scientific">Massiliimalia timonensis</name>
    <dbReference type="NCBI Taxonomy" id="1987501"/>
    <lineage>
        <taxon>Bacteria</taxon>
        <taxon>Bacillati</taxon>
        <taxon>Bacillota</taxon>
        <taxon>Clostridia</taxon>
        <taxon>Eubacteriales</taxon>
        <taxon>Oscillospiraceae</taxon>
        <taxon>Massiliimalia</taxon>
    </lineage>
</organism>
<feature type="domain" description="SIS" evidence="5">
    <location>
        <begin position="125"/>
        <end position="264"/>
    </location>
</feature>
<dbReference type="Gene3D" id="3.40.50.10490">
    <property type="entry name" value="Glucose-6-phosphate isomerase like protein, domain 1"/>
    <property type="match status" value="1"/>
</dbReference>
<proteinExistence type="predicted"/>
<dbReference type="GO" id="GO:1901135">
    <property type="term" value="P:carbohydrate derivative metabolic process"/>
    <property type="evidence" value="ECO:0007669"/>
    <property type="project" value="InterPro"/>
</dbReference>